<dbReference type="Proteomes" id="UP000054495">
    <property type="component" value="Unassembled WGS sequence"/>
</dbReference>
<proteinExistence type="predicted"/>
<accession>A0A0D6LFH5</accession>
<dbReference type="AlphaFoldDB" id="A0A0D6LFH5"/>
<organism evidence="2 3">
    <name type="scientific">Ancylostoma ceylanicum</name>
    <dbReference type="NCBI Taxonomy" id="53326"/>
    <lineage>
        <taxon>Eukaryota</taxon>
        <taxon>Metazoa</taxon>
        <taxon>Ecdysozoa</taxon>
        <taxon>Nematoda</taxon>
        <taxon>Chromadorea</taxon>
        <taxon>Rhabditida</taxon>
        <taxon>Rhabditina</taxon>
        <taxon>Rhabditomorpha</taxon>
        <taxon>Strongyloidea</taxon>
        <taxon>Ancylostomatidae</taxon>
        <taxon>Ancylostomatinae</taxon>
        <taxon>Ancylostoma</taxon>
    </lineage>
</organism>
<protein>
    <submittedName>
        <fullName evidence="2">Uncharacterized protein</fullName>
    </submittedName>
</protein>
<evidence type="ECO:0000256" key="1">
    <source>
        <dbReference type="SAM" id="MobiDB-lite"/>
    </source>
</evidence>
<feature type="region of interest" description="Disordered" evidence="1">
    <location>
        <begin position="39"/>
        <end position="59"/>
    </location>
</feature>
<gene>
    <name evidence="2" type="ORF">ANCCEY_10104</name>
</gene>
<evidence type="ECO:0000313" key="2">
    <source>
        <dbReference type="EMBL" id="EPB70810.1"/>
    </source>
</evidence>
<reference evidence="2 3" key="1">
    <citation type="submission" date="2013-05" db="EMBL/GenBank/DDBJ databases">
        <title>Draft genome of the parasitic nematode Anyclostoma ceylanicum.</title>
        <authorList>
            <person name="Mitreva M."/>
        </authorList>
    </citation>
    <scope>NUCLEOTIDE SEQUENCE [LARGE SCALE GENOMIC DNA]</scope>
</reference>
<sequence>MELSTDVKHREHRAEFNNVLRNIMVGNIGQEALLMRDVTDSELEEGRDERGPGRPGNIPTDDLYKFAEFPVDVLYQYQLVVKEIGINPKATGFVQALVSSHLEKICDSIRELDYL</sequence>
<evidence type="ECO:0000313" key="3">
    <source>
        <dbReference type="Proteomes" id="UP000054495"/>
    </source>
</evidence>
<name>A0A0D6LFH5_9BILA</name>
<keyword evidence="3" id="KW-1185">Reference proteome</keyword>
<dbReference type="EMBL" id="KE125161">
    <property type="protein sequence ID" value="EPB70810.1"/>
    <property type="molecule type" value="Genomic_DNA"/>
</dbReference>